<dbReference type="InterPro" id="IPR045864">
    <property type="entry name" value="aa-tRNA-synth_II/BPL/LPL"/>
</dbReference>
<dbReference type="GO" id="GO:0006427">
    <property type="term" value="P:histidyl-tRNA aminoacylation"/>
    <property type="evidence" value="ECO:0007669"/>
    <property type="project" value="TreeGrafter"/>
</dbReference>
<dbReference type="GO" id="GO:0003879">
    <property type="term" value="F:ATP phosphoribosyltransferase activity"/>
    <property type="evidence" value="ECO:0007669"/>
    <property type="project" value="UniProtKB-EC"/>
</dbReference>
<proteinExistence type="inferred from homology"/>
<dbReference type="InterPro" id="IPR004517">
    <property type="entry name" value="HisZ"/>
</dbReference>
<accession>A0A3B0Y3S8</accession>
<dbReference type="PIRSF" id="PIRSF001549">
    <property type="entry name" value="His-tRNA_synth"/>
    <property type="match status" value="1"/>
</dbReference>
<dbReference type="HAMAP" id="MF_00125">
    <property type="entry name" value="HisZ"/>
    <property type="match status" value="1"/>
</dbReference>
<dbReference type="NCBIfam" id="TIGR00443">
    <property type="entry name" value="hisZ_biosyn_reg"/>
    <property type="match status" value="1"/>
</dbReference>
<dbReference type="GO" id="GO:0000105">
    <property type="term" value="P:L-histidine biosynthetic process"/>
    <property type="evidence" value="ECO:0007669"/>
    <property type="project" value="InterPro"/>
</dbReference>
<name>A0A3B0Y3S8_9ZZZZ</name>
<sequence>MTKNNITNNRWLLPQGIEEALPIEAARLETLRRKLFDLYSGWGYLFVMPPMIEFIDSLLTGTGHDLDLQTFKLIDQLTGRSMGLRADMTPQVARIDAHQMKSDAPNRLFYMGTVLHTMADGFGSSRSPVQVGAELYGHDGIESDVEILCLMVETLRASGLDEISIDVGHVGIYRGLAKQAGFNEEQEAILFEMMQRKAIPEIQAFLSQQSIDAKLVDMLNALPELHGGENCLQQAQQVFAGADSSVKNALNYLQQAVTQFKQRVGDIDIHFDLSELRGYHYHTGMLFAAYTPGEGREIARGGRYDDIGKVFGRARPATGFSTDIKTLLSLSTGETPVAADKNAILAPIDDDAELWSYINELRSQGETVIQALPGQKADAANIACNRTLQKVSGKWQVSH</sequence>
<evidence type="ECO:0000259" key="3">
    <source>
        <dbReference type="Pfam" id="PF13393"/>
    </source>
</evidence>
<reference evidence="4" key="1">
    <citation type="submission" date="2018-06" db="EMBL/GenBank/DDBJ databases">
        <authorList>
            <person name="Zhirakovskaya E."/>
        </authorList>
    </citation>
    <scope>NUCLEOTIDE SEQUENCE</scope>
</reference>
<dbReference type="NCBIfam" id="NF009086">
    <property type="entry name" value="PRK12421.1"/>
    <property type="match status" value="1"/>
</dbReference>
<comment type="subcellular location">
    <subcellularLocation>
        <location evidence="1">Cytoplasm</location>
    </subcellularLocation>
</comment>
<dbReference type="GO" id="GO:0004821">
    <property type="term" value="F:histidine-tRNA ligase activity"/>
    <property type="evidence" value="ECO:0007669"/>
    <property type="project" value="TreeGrafter"/>
</dbReference>
<dbReference type="Pfam" id="PF13393">
    <property type="entry name" value="tRNA-synt_His"/>
    <property type="match status" value="1"/>
</dbReference>
<dbReference type="SUPFAM" id="SSF55681">
    <property type="entry name" value="Class II aaRS and biotin synthetases"/>
    <property type="match status" value="1"/>
</dbReference>
<dbReference type="PANTHER" id="PTHR43707">
    <property type="entry name" value="HISTIDYL-TRNA SYNTHETASE"/>
    <property type="match status" value="1"/>
</dbReference>
<dbReference type="Gene3D" id="3.30.930.10">
    <property type="entry name" value="Bira Bifunctional Protein, Domain 2"/>
    <property type="match status" value="1"/>
</dbReference>
<dbReference type="EMBL" id="UOFI01000214">
    <property type="protein sequence ID" value="VAW71063.1"/>
    <property type="molecule type" value="Genomic_DNA"/>
</dbReference>
<dbReference type="CDD" id="cd00773">
    <property type="entry name" value="HisRS-like_core"/>
    <property type="match status" value="1"/>
</dbReference>
<evidence type="ECO:0000256" key="1">
    <source>
        <dbReference type="ARBA" id="ARBA00004496"/>
    </source>
</evidence>
<organism evidence="4">
    <name type="scientific">hydrothermal vent metagenome</name>
    <dbReference type="NCBI Taxonomy" id="652676"/>
    <lineage>
        <taxon>unclassified sequences</taxon>
        <taxon>metagenomes</taxon>
        <taxon>ecological metagenomes</taxon>
    </lineage>
</organism>
<gene>
    <name evidence="4" type="ORF">MNBD_GAMMA09-132</name>
</gene>
<keyword evidence="4" id="KW-0808">Transferase</keyword>
<evidence type="ECO:0000313" key="4">
    <source>
        <dbReference type="EMBL" id="VAW71063.1"/>
    </source>
</evidence>
<dbReference type="GO" id="GO:0005737">
    <property type="term" value="C:cytoplasm"/>
    <property type="evidence" value="ECO:0007669"/>
    <property type="project" value="UniProtKB-SubCell"/>
</dbReference>
<dbReference type="EC" id="2.4.2.17" evidence="4"/>
<dbReference type="PANTHER" id="PTHR43707:SF1">
    <property type="entry name" value="HISTIDINE--TRNA LIGASE, MITOCHONDRIAL-RELATED"/>
    <property type="match status" value="1"/>
</dbReference>
<dbReference type="InterPro" id="IPR041715">
    <property type="entry name" value="HisRS-like_core"/>
</dbReference>
<dbReference type="NCBIfam" id="NF008935">
    <property type="entry name" value="PRK12292.1-1"/>
    <property type="match status" value="1"/>
</dbReference>
<keyword evidence="2" id="KW-0963">Cytoplasm</keyword>
<evidence type="ECO:0000256" key="2">
    <source>
        <dbReference type="ARBA" id="ARBA00022490"/>
    </source>
</evidence>
<dbReference type="InterPro" id="IPR004516">
    <property type="entry name" value="HisRS/HisZ"/>
</dbReference>
<protein>
    <submittedName>
        <fullName evidence="4">ATP phosphoribosyltransferase regulatory subunit</fullName>
        <ecNumber evidence="4">2.4.2.17</ecNumber>
    </submittedName>
</protein>
<keyword evidence="4" id="KW-0328">Glycosyltransferase</keyword>
<dbReference type="AlphaFoldDB" id="A0A3B0Y3S8"/>
<feature type="domain" description="Class II Histidinyl-tRNA synthetase (HisRS)-like catalytic core" evidence="3">
    <location>
        <begin position="16"/>
        <end position="327"/>
    </location>
</feature>